<evidence type="ECO:0000256" key="6">
    <source>
        <dbReference type="ARBA" id="ARBA00029447"/>
    </source>
</evidence>
<feature type="coiled-coil region" evidence="8">
    <location>
        <begin position="116"/>
        <end position="143"/>
    </location>
</feature>
<evidence type="ECO:0000313" key="13">
    <source>
        <dbReference type="Proteomes" id="UP000027341"/>
    </source>
</evidence>
<evidence type="ECO:0000256" key="4">
    <source>
        <dbReference type="ARBA" id="ARBA00023136"/>
    </source>
</evidence>
<evidence type="ECO:0000256" key="2">
    <source>
        <dbReference type="ARBA" id="ARBA00022692"/>
    </source>
</evidence>
<evidence type="ECO:0000313" key="12">
    <source>
        <dbReference type="EMBL" id="KDN96246.1"/>
    </source>
</evidence>
<dbReference type="STRING" id="28885.EI16_08175"/>
<dbReference type="GO" id="GO:0016020">
    <property type="term" value="C:membrane"/>
    <property type="evidence" value="ECO:0007669"/>
    <property type="project" value="UniProtKB-SubCell"/>
</dbReference>
<organism evidence="12 13">
    <name type="scientific">Hydrogenovibrio marinus</name>
    <dbReference type="NCBI Taxonomy" id="28885"/>
    <lineage>
        <taxon>Bacteria</taxon>
        <taxon>Pseudomonadati</taxon>
        <taxon>Pseudomonadota</taxon>
        <taxon>Gammaproteobacteria</taxon>
        <taxon>Thiotrichales</taxon>
        <taxon>Piscirickettsiaceae</taxon>
        <taxon>Hydrogenovibrio</taxon>
    </lineage>
</organism>
<dbReference type="SUPFAM" id="SSF58104">
    <property type="entry name" value="Methyl-accepting chemotaxis protein (MCP) signaling domain"/>
    <property type="match status" value="1"/>
</dbReference>
<dbReference type="Gene3D" id="1.10.287.950">
    <property type="entry name" value="Methyl-accepting chemotaxis protein"/>
    <property type="match status" value="1"/>
</dbReference>
<dbReference type="FunFam" id="1.10.287.950:FF:000001">
    <property type="entry name" value="Methyl-accepting chemotaxis sensory transducer"/>
    <property type="match status" value="1"/>
</dbReference>
<dbReference type="PANTHER" id="PTHR32089">
    <property type="entry name" value="METHYL-ACCEPTING CHEMOTAXIS PROTEIN MCPB"/>
    <property type="match status" value="1"/>
</dbReference>
<comment type="caution">
    <text evidence="12">The sequence shown here is derived from an EMBL/GenBank/DDBJ whole genome shotgun (WGS) entry which is preliminary data.</text>
</comment>
<keyword evidence="3 9" id="KW-1133">Transmembrane helix</keyword>
<keyword evidence="13" id="KW-1185">Reference proteome</keyword>
<accession>A0A067A0X1</accession>
<evidence type="ECO:0000256" key="8">
    <source>
        <dbReference type="SAM" id="Coils"/>
    </source>
</evidence>
<dbReference type="CDD" id="cd06225">
    <property type="entry name" value="HAMP"/>
    <property type="match status" value="1"/>
</dbReference>
<evidence type="ECO:0000256" key="1">
    <source>
        <dbReference type="ARBA" id="ARBA00004141"/>
    </source>
</evidence>
<dbReference type="GO" id="GO:0006935">
    <property type="term" value="P:chemotaxis"/>
    <property type="evidence" value="ECO:0007669"/>
    <property type="project" value="UniProtKB-ARBA"/>
</dbReference>
<dbReference type="EMBL" id="JMIU01000001">
    <property type="protein sequence ID" value="KDN96246.1"/>
    <property type="molecule type" value="Genomic_DNA"/>
</dbReference>
<dbReference type="Proteomes" id="UP000027341">
    <property type="component" value="Unassembled WGS sequence"/>
</dbReference>
<evidence type="ECO:0000256" key="3">
    <source>
        <dbReference type="ARBA" id="ARBA00022989"/>
    </source>
</evidence>
<feature type="domain" description="Methyl-accepting transducer" evidence="10">
    <location>
        <begin position="126"/>
        <end position="362"/>
    </location>
</feature>
<gene>
    <name evidence="12" type="ORF">EI16_08175</name>
</gene>
<evidence type="ECO:0000256" key="7">
    <source>
        <dbReference type="PROSITE-ProRule" id="PRU00284"/>
    </source>
</evidence>
<dbReference type="SMART" id="SM00304">
    <property type="entry name" value="HAMP"/>
    <property type="match status" value="1"/>
</dbReference>
<dbReference type="GO" id="GO:0007165">
    <property type="term" value="P:signal transduction"/>
    <property type="evidence" value="ECO:0007669"/>
    <property type="project" value="UniProtKB-KW"/>
</dbReference>
<evidence type="ECO:0000259" key="10">
    <source>
        <dbReference type="PROSITE" id="PS50111"/>
    </source>
</evidence>
<evidence type="ECO:0000259" key="11">
    <source>
        <dbReference type="PROSITE" id="PS50885"/>
    </source>
</evidence>
<dbReference type="InterPro" id="IPR003660">
    <property type="entry name" value="HAMP_dom"/>
</dbReference>
<keyword evidence="8" id="KW-0175">Coiled coil</keyword>
<comment type="subcellular location">
    <subcellularLocation>
        <location evidence="1">Membrane</location>
        <topology evidence="1">Multi-pass membrane protein</topology>
    </subcellularLocation>
</comment>
<dbReference type="RefSeq" id="WP_029912019.1">
    <property type="nucleotide sequence ID" value="NZ_AP020335.1"/>
</dbReference>
<keyword evidence="4 9" id="KW-0472">Membrane</keyword>
<dbReference type="PROSITE" id="PS50885">
    <property type="entry name" value="HAMP"/>
    <property type="match status" value="1"/>
</dbReference>
<dbReference type="InterPro" id="IPR004089">
    <property type="entry name" value="MCPsignal_dom"/>
</dbReference>
<feature type="transmembrane region" description="Helical" evidence="9">
    <location>
        <begin position="16"/>
        <end position="39"/>
    </location>
</feature>
<keyword evidence="5 7" id="KW-0807">Transducer</keyword>
<reference evidence="12 13" key="1">
    <citation type="submission" date="2014-04" db="EMBL/GenBank/DDBJ databases">
        <title>Draft genome sequence of Hydrogenovibrio marinus MH-110, a model organism for aerobic H2 metabolism.</title>
        <authorList>
            <person name="Cha H.J."/>
            <person name="Jo B.H."/>
            <person name="Hwang B.H."/>
        </authorList>
    </citation>
    <scope>NUCLEOTIDE SEQUENCE [LARGE SCALE GENOMIC DNA]</scope>
    <source>
        <strain evidence="12 13">MH-110</strain>
    </source>
</reference>
<feature type="transmembrane region" description="Helical" evidence="9">
    <location>
        <begin position="45"/>
        <end position="67"/>
    </location>
</feature>
<protein>
    <submittedName>
        <fullName evidence="12">Chemotaxis protein</fullName>
    </submittedName>
</protein>
<dbReference type="PANTHER" id="PTHR32089:SF119">
    <property type="entry name" value="METHYL-ACCEPTING CHEMOTAXIS PROTEIN CTPL"/>
    <property type="match status" value="1"/>
</dbReference>
<keyword evidence="2 9" id="KW-0812">Transmembrane</keyword>
<evidence type="ECO:0000256" key="5">
    <source>
        <dbReference type="ARBA" id="ARBA00023224"/>
    </source>
</evidence>
<dbReference type="SMART" id="SM00283">
    <property type="entry name" value="MA"/>
    <property type="match status" value="1"/>
</dbReference>
<dbReference type="CDD" id="cd11386">
    <property type="entry name" value="MCP_signal"/>
    <property type="match status" value="1"/>
</dbReference>
<sequence length="400" mass="43246">MVSFDFKQPSILRRMFLVFLGFGLGMGVIFPIFAHLFVIWKPGMLWWFVVACIAAGVSIGIFNYWLLNVMLLNRLKRIGEVANAISNNDITHKCSLISNDFIGDMAQSFNGMSSNLRDMVKRIAQVSGELNRASDEMAAVTRETQSGVVRQQEGTQQAAQVIAKMSATVVEMSNNTQAASEAANEANIATEKGSSVVNSTVLSIKKLADEVEETATVIQRLKEDSENIGSVLDVIKDIAEQTNLLALNAAIEAARAGEHGRGFAVVADEVRVLASKTQESTKQIEGMIEKLQYVALEAVGVMNQGREQAHNSVLQANEAGEALQSIAEAVKTINQMNSQIAIFAANQRTQSDVVSDNVHQINDIAQTVADGAAKTSESSTLVGNYATQLSSLIGQFKTDK</sequence>
<dbReference type="AlphaFoldDB" id="A0A067A0X1"/>
<dbReference type="Pfam" id="PF00015">
    <property type="entry name" value="MCPsignal"/>
    <property type="match status" value="1"/>
</dbReference>
<name>A0A067A0X1_HYDMR</name>
<proteinExistence type="inferred from homology"/>
<comment type="similarity">
    <text evidence="6">Belongs to the methyl-accepting chemotaxis (MCP) protein family.</text>
</comment>
<evidence type="ECO:0000256" key="9">
    <source>
        <dbReference type="SAM" id="Phobius"/>
    </source>
</evidence>
<feature type="domain" description="HAMP" evidence="11">
    <location>
        <begin position="69"/>
        <end position="121"/>
    </location>
</feature>
<dbReference type="PROSITE" id="PS50111">
    <property type="entry name" value="CHEMOTAXIS_TRANSDUC_2"/>
    <property type="match status" value="1"/>
</dbReference>